<protein>
    <recommendedName>
        <fullName evidence="3">Glycosyl hydrolase-like 10 domain-containing protein</fullName>
    </recommendedName>
</protein>
<dbReference type="EMBL" id="BAABEY010000036">
    <property type="protein sequence ID" value="GAA4445950.1"/>
    <property type="molecule type" value="Genomic_DNA"/>
</dbReference>
<dbReference type="PROSITE" id="PS51257">
    <property type="entry name" value="PROKAR_LIPOPROTEIN"/>
    <property type="match status" value="1"/>
</dbReference>
<dbReference type="SUPFAM" id="SSF51445">
    <property type="entry name" value="(Trans)glycosidases"/>
    <property type="match status" value="1"/>
</dbReference>
<evidence type="ECO:0000313" key="2">
    <source>
        <dbReference type="Proteomes" id="UP001501508"/>
    </source>
</evidence>
<evidence type="ECO:0008006" key="3">
    <source>
        <dbReference type="Google" id="ProtNLM"/>
    </source>
</evidence>
<gene>
    <name evidence="1" type="ORF">GCM10023091_38260</name>
</gene>
<organism evidence="1 2">
    <name type="scientific">Ravibacter arvi</name>
    <dbReference type="NCBI Taxonomy" id="2051041"/>
    <lineage>
        <taxon>Bacteria</taxon>
        <taxon>Pseudomonadati</taxon>
        <taxon>Bacteroidota</taxon>
        <taxon>Cytophagia</taxon>
        <taxon>Cytophagales</taxon>
        <taxon>Spirosomataceae</taxon>
        <taxon>Ravibacter</taxon>
    </lineage>
</organism>
<dbReference type="Proteomes" id="UP001501508">
    <property type="component" value="Unassembled WGS sequence"/>
</dbReference>
<comment type="caution">
    <text evidence="1">The sequence shown here is derived from an EMBL/GenBank/DDBJ whole genome shotgun (WGS) entry which is preliminary data.</text>
</comment>
<dbReference type="RefSeq" id="WP_345032178.1">
    <property type="nucleotide sequence ID" value="NZ_BAABEY010000036.1"/>
</dbReference>
<sequence>MRYLFFLLLLAGLSSCRPDSSGKNNAHRLIHNNDGTEILGNNWYGKRPLTLSDVHRYVDDIAASQVTTFMICSGSDFFYYRSKYGGLIGDPAFGGCPGNKDLGAALNRFYENALALEKEGTDIVEATLKRAHDKKMEAFISYRMNDLHFADTTTNYPQQYGSFWRANPQLWTSDSTLNGWNARNALDFAHPEVREFKQNIIREQLLKYGSLIDGYELDFMRFIVYFRKAEAVQNAPLMTELVRSVRQMVDSVGKIHHKKILLTARVPATLKDCDAKGLDVREWAKLGLIDFLTLGVHWLGEPAMPVADFKKDFGADLPVYASIDDGGYKPRETYSHGMYRGMASHALAQGASGSYLFNYFLTAYNDAGQKSVQVPGTLVSRTISPLLLQEIGSLETLRKRNKVFCLSDGATSYDLTPNSPLPLHFTGSAEAGIFIGDNVAEGVPEEVILFVRTDAPGDLTTSINGHELKDVRPDYPGLFDKLLGLSDGQKVVAYLVPADKIRSGKNDLRFSSSEKTAVYRIELALKYGPVETHGFF</sequence>
<name>A0ABP8M9Z6_9BACT</name>
<keyword evidence="2" id="KW-1185">Reference proteome</keyword>
<proteinExistence type="predicted"/>
<reference evidence="2" key="1">
    <citation type="journal article" date="2019" name="Int. J. Syst. Evol. Microbiol.">
        <title>The Global Catalogue of Microorganisms (GCM) 10K type strain sequencing project: providing services to taxonomists for standard genome sequencing and annotation.</title>
        <authorList>
            <consortium name="The Broad Institute Genomics Platform"/>
            <consortium name="The Broad Institute Genome Sequencing Center for Infectious Disease"/>
            <person name="Wu L."/>
            <person name="Ma J."/>
        </authorList>
    </citation>
    <scope>NUCLEOTIDE SEQUENCE [LARGE SCALE GENOMIC DNA]</scope>
    <source>
        <strain evidence="2">JCM 31920</strain>
    </source>
</reference>
<evidence type="ECO:0000313" key="1">
    <source>
        <dbReference type="EMBL" id="GAA4445950.1"/>
    </source>
</evidence>
<accession>A0ABP8M9Z6</accession>
<dbReference type="InterPro" id="IPR017853">
    <property type="entry name" value="GH"/>
</dbReference>